<keyword evidence="1" id="KW-0472">Membrane</keyword>
<protein>
    <submittedName>
        <fullName evidence="2">Uncharacterized protein</fullName>
    </submittedName>
</protein>
<evidence type="ECO:0000313" key="2">
    <source>
        <dbReference type="EMBL" id="KKS82713.1"/>
    </source>
</evidence>
<dbReference type="Proteomes" id="UP000034810">
    <property type="component" value="Unassembled WGS sequence"/>
</dbReference>
<sequence>MLTWYFRKAFWGLLTAMSFVMTIWVSGKVPEKIMEVNLGLRLAFSCVVAIFFFSLFNWIEERLERRRDQQDAGDLDGPPGAIA</sequence>
<comment type="caution">
    <text evidence="2">The sequence shown here is derived from an EMBL/GenBank/DDBJ whole genome shotgun (WGS) entry which is preliminary data.</text>
</comment>
<reference evidence="2 3" key="1">
    <citation type="journal article" date="2015" name="Nature">
        <title>rRNA introns, odd ribosomes, and small enigmatic genomes across a large radiation of phyla.</title>
        <authorList>
            <person name="Brown C.T."/>
            <person name="Hug L.A."/>
            <person name="Thomas B.C."/>
            <person name="Sharon I."/>
            <person name="Castelle C.J."/>
            <person name="Singh A."/>
            <person name="Wilkins M.J."/>
            <person name="Williams K.H."/>
            <person name="Banfield J.F."/>
        </authorList>
    </citation>
    <scope>NUCLEOTIDE SEQUENCE [LARGE SCALE GENOMIC DNA]</scope>
</reference>
<dbReference type="AlphaFoldDB" id="A0A0G1F788"/>
<proteinExistence type="predicted"/>
<feature type="transmembrane region" description="Helical" evidence="1">
    <location>
        <begin position="9"/>
        <end position="26"/>
    </location>
</feature>
<evidence type="ECO:0000313" key="3">
    <source>
        <dbReference type="Proteomes" id="UP000034810"/>
    </source>
</evidence>
<dbReference type="EMBL" id="LCFA01000006">
    <property type="protein sequence ID" value="KKS82713.1"/>
    <property type="molecule type" value="Genomic_DNA"/>
</dbReference>
<evidence type="ECO:0000256" key="1">
    <source>
        <dbReference type="SAM" id="Phobius"/>
    </source>
</evidence>
<gene>
    <name evidence="2" type="ORF">UV58_C0006G0012</name>
</gene>
<accession>A0A0G1F788</accession>
<keyword evidence="1" id="KW-0812">Transmembrane</keyword>
<name>A0A0G1F788_9BACT</name>
<organism evidence="2 3">
    <name type="scientific">Candidatus Wolfebacteria bacterium GW2011_GWC1_43_10</name>
    <dbReference type="NCBI Taxonomy" id="1619011"/>
    <lineage>
        <taxon>Bacteria</taxon>
        <taxon>Candidatus Wolfeibacteriota</taxon>
    </lineage>
</organism>
<feature type="transmembrane region" description="Helical" evidence="1">
    <location>
        <begin position="38"/>
        <end position="59"/>
    </location>
</feature>
<keyword evidence="1" id="KW-1133">Transmembrane helix</keyword>